<dbReference type="EMBL" id="QJRG01000048">
    <property type="protein sequence ID" value="RWU19218.1"/>
    <property type="molecule type" value="Genomic_DNA"/>
</dbReference>
<comment type="caution">
    <text evidence="1">The sequence shown here is derived from an EMBL/GenBank/DDBJ whole genome shotgun (WGS) entry which is preliminary data.</text>
</comment>
<accession>A0A443ZK34</accession>
<dbReference type="AlphaFoldDB" id="A0A443ZK34"/>
<evidence type="ECO:0000313" key="2">
    <source>
        <dbReference type="Proteomes" id="UP000288983"/>
    </source>
</evidence>
<dbReference type="OrthoDB" id="9966677at2"/>
<dbReference type="RefSeq" id="WP_128325707.1">
    <property type="nucleotide sequence ID" value="NZ_QJRG01000048.1"/>
</dbReference>
<sequence>MAHQKHIKPASHSLSCKWKSERSAPPSLHEVFDAIEHDDAPLDQQRQAIMRLYQLILDAYQAESLALLDLPDEAVALGFLDTVDALAVAPIFEDDTTQYQGALLAARKVVGLINAGHVTFRVSSEWA</sequence>
<gene>
    <name evidence="1" type="ORF">DM813_23215</name>
</gene>
<evidence type="ECO:0000313" key="1">
    <source>
        <dbReference type="EMBL" id="RWU19218.1"/>
    </source>
</evidence>
<protein>
    <submittedName>
        <fullName evidence="1">Uncharacterized protein</fullName>
    </submittedName>
</protein>
<proteinExistence type="predicted"/>
<dbReference type="Proteomes" id="UP000288983">
    <property type="component" value="Unassembled WGS sequence"/>
</dbReference>
<organism evidence="1 2">
    <name type="scientific">Pseudomonas alkylphenolica</name>
    <dbReference type="NCBI Taxonomy" id="237609"/>
    <lineage>
        <taxon>Bacteria</taxon>
        <taxon>Pseudomonadati</taxon>
        <taxon>Pseudomonadota</taxon>
        <taxon>Gammaproteobacteria</taxon>
        <taxon>Pseudomonadales</taxon>
        <taxon>Pseudomonadaceae</taxon>
        <taxon>Pseudomonas</taxon>
    </lineage>
</organism>
<name>A0A443ZK34_9PSED</name>
<reference evidence="1 2" key="1">
    <citation type="submission" date="2018-06" db="EMBL/GenBank/DDBJ databases">
        <title>Bacteria isolated from soil of Wuhan.</title>
        <authorList>
            <person name="Wei X."/>
            <person name="Chunhua H."/>
        </authorList>
    </citation>
    <scope>NUCLEOTIDE SEQUENCE [LARGE SCALE GENOMIC DNA]</scope>
    <source>
        <strain evidence="2">xwS2</strain>
    </source>
</reference>